<proteinExistence type="predicted"/>
<dbReference type="Proteomes" id="UP000619545">
    <property type="component" value="Unassembled WGS sequence"/>
</dbReference>
<sequence>MSDEVPSRRVEELVEETLERGGLSWEDPVNVSPATPSSSPYADRVWTCTRSSRTVTSRLTRFTGVSMTRAIRVLRLAKEALDLADRLDGARLKLLLSAESVRQALIYLAYLKGRLTGGPHADVVKILKGIEKASDVPEELRECILRVARREDVRLGEIEAHRGIAESNVRDAEKVLKVVEELS</sequence>
<comment type="caution">
    <text evidence="2">The sequence shown here is derived from an EMBL/GenBank/DDBJ whole genome shotgun (WGS) entry which is preliminary data.</text>
</comment>
<protein>
    <submittedName>
        <fullName evidence="2">Uncharacterized protein</fullName>
    </submittedName>
</protein>
<reference evidence="2" key="1">
    <citation type="journal article" date="2020" name="bioRxiv">
        <title>A rank-normalized archaeal taxonomy based on genome phylogeny resolves widespread incomplete and uneven classifications.</title>
        <authorList>
            <person name="Rinke C."/>
            <person name="Chuvochina M."/>
            <person name="Mussig A.J."/>
            <person name="Chaumeil P.-A."/>
            <person name="Waite D.W."/>
            <person name="Whitman W.B."/>
            <person name="Parks D.H."/>
            <person name="Hugenholtz P."/>
        </authorList>
    </citation>
    <scope>NUCLEOTIDE SEQUENCE</scope>
    <source>
        <strain evidence="2">UBA8853</strain>
    </source>
</reference>
<gene>
    <name evidence="2" type="ORF">HA336_00825</name>
</gene>
<evidence type="ECO:0000313" key="2">
    <source>
        <dbReference type="EMBL" id="HII69759.1"/>
    </source>
</evidence>
<dbReference type="GeneID" id="41583419"/>
<evidence type="ECO:0000313" key="3">
    <source>
        <dbReference type="Proteomes" id="UP000619545"/>
    </source>
</evidence>
<dbReference type="RefSeq" id="WP_148679707.1">
    <property type="nucleotide sequence ID" value="NZ_DUJS01000001.1"/>
</dbReference>
<feature type="region of interest" description="Disordered" evidence="1">
    <location>
        <begin position="19"/>
        <end position="41"/>
    </location>
</feature>
<organism evidence="2 3">
    <name type="scientific">Methanopyrus kandleri</name>
    <dbReference type="NCBI Taxonomy" id="2320"/>
    <lineage>
        <taxon>Archaea</taxon>
        <taxon>Methanobacteriati</taxon>
        <taxon>Methanobacteriota</taxon>
        <taxon>Methanomada group</taxon>
        <taxon>Methanopyri</taxon>
        <taxon>Methanopyrales</taxon>
        <taxon>Methanopyraceae</taxon>
        <taxon>Methanopyrus</taxon>
    </lineage>
</organism>
<accession>A0A832T5B0</accession>
<evidence type="ECO:0000256" key="1">
    <source>
        <dbReference type="SAM" id="MobiDB-lite"/>
    </source>
</evidence>
<dbReference type="AlphaFoldDB" id="A0A832T5B0"/>
<name>A0A832T5B0_9EURY</name>
<dbReference type="EMBL" id="DUJS01000001">
    <property type="protein sequence ID" value="HII69759.1"/>
    <property type="molecule type" value="Genomic_DNA"/>
</dbReference>